<dbReference type="Gene3D" id="2.60.40.1080">
    <property type="match status" value="1"/>
</dbReference>
<dbReference type="Proteomes" id="UP001652442">
    <property type="component" value="Unassembled WGS sequence"/>
</dbReference>
<keyword evidence="2" id="KW-0812">Transmembrane</keyword>
<sequence>MEEMEKKKQNNKKRWIRNISLVLAVILVCAQTSFLSSAYFDRGTVKVSLGRTSVSLKQKESESVTVSLSPKSDKQLPGCGMAECPQSCGEKNCLTDDGECRCNGTKYKTYKAYAEVSSSNTSVATASYSNGVVTIKGISPGTATISVVGCLRQFSNSDAKTIQVTVAKSESKPSQKPDSDKPSSDKTDGGSSSSSDGKKPSGSDSSGTGSSSGNGSSKNNSSGSGKVTKVDSGNKTDTVNQNNSSNNGSSTDNSDTSTDTESNTDDTGDTNKSVVESDRGKITFLQITAGKMGKSELEAIKGKKEYVDFQMKDGSENVLYAWEFLGTDVKNPADIDYQIQTASSAFDGCSYGTDQDSLYIDFAHDGELPGKASVFLRLNDTFSDTDTLNLYYFDEETGEVSLVNEGLKPQAGYVTLSLTHCSKYILTTEAFESVQGTSDGAADSSAEPENAAQPVDQADGISKTAVVVIIVVIAAAAVFGTVIFKKRKS</sequence>
<dbReference type="RefSeq" id="WP_158424326.1">
    <property type="nucleotide sequence ID" value="NZ_JAOQJQ010000001.1"/>
</dbReference>
<evidence type="ECO:0000256" key="2">
    <source>
        <dbReference type="SAM" id="Phobius"/>
    </source>
</evidence>
<comment type="caution">
    <text evidence="3">The sequence shown here is derived from an EMBL/GenBank/DDBJ whole genome shotgun (WGS) entry which is preliminary data.</text>
</comment>
<feature type="region of interest" description="Disordered" evidence="1">
    <location>
        <begin position="165"/>
        <end position="275"/>
    </location>
</feature>
<evidence type="ECO:0000256" key="1">
    <source>
        <dbReference type="SAM" id="MobiDB-lite"/>
    </source>
</evidence>
<feature type="compositionally biased region" description="Basic and acidic residues" evidence="1">
    <location>
        <begin position="169"/>
        <end position="188"/>
    </location>
</feature>
<accession>A0ABT2TH57</accession>
<keyword evidence="2" id="KW-0472">Membrane</keyword>
<feature type="compositionally biased region" description="Low complexity" evidence="1">
    <location>
        <begin position="236"/>
        <end position="261"/>
    </location>
</feature>
<gene>
    <name evidence="3" type="ORF">OCV88_04135</name>
</gene>
<reference evidence="3 4" key="1">
    <citation type="journal article" date="2021" name="ISME Commun">
        <title>Automated analysis of genomic sequences facilitates high-throughput and comprehensive description of bacteria.</title>
        <authorList>
            <person name="Hitch T.C.A."/>
        </authorList>
    </citation>
    <scope>NUCLEOTIDE SEQUENCE [LARGE SCALE GENOMIC DNA]</scope>
    <source>
        <strain evidence="3 4">Sanger_109</strain>
    </source>
</reference>
<feature type="compositionally biased region" description="Low complexity" evidence="1">
    <location>
        <begin position="202"/>
        <end position="227"/>
    </location>
</feature>
<protein>
    <recommendedName>
        <fullName evidence="5">BIG2 domain-containing protein</fullName>
    </recommendedName>
</protein>
<organism evidence="3 4">
    <name type="scientific">Brotonthovivens ammoniilytica</name>
    <dbReference type="NCBI Taxonomy" id="2981725"/>
    <lineage>
        <taxon>Bacteria</taxon>
        <taxon>Bacillati</taxon>
        <taxon>Bacillota</taxon>
        <taxon>Clostridia</taxon>
        <taxon>Lachnospirales</taxon>
        <taxon>Lachnospiraceae</taxon>
        <taxon>Brotonthovivens</taxon>
    </lineage>
</organism>
<name>A0ABT2TH57_9FIRM</name>
<dbReference type="EMBL" id="JAOQJQ010000001">
    <property type="protein sequence ID" value="MCU6761530.1"/>
    <property type="molecule type" value="Genomic_DNA"/>
</dbReference>
<keyword evidence="2" id="KW-1133">Transmembrane helix</keyword>
<evidence type="ECO:0008006" key="5">
    <source>
        <dbReference type="Google" id="ProtNLM"/>
    </source>
</evidence>
<feature type="transmembrane region" description="Helical" evidence="2">
    <location>
        <begin position="465"/>
        <end position="484"/>
    </location>
</feature>
<proteinExistence type="predicted"/>
<evidence type="ECO:0000313" key="3">
    <source>
        <dbReference type="EMBL" id="MCU6761530.1"/>
    </source>
</evidence>
<evidence type="ECO:0000313" key="4">
    <source>
        <dbReference type="Proteomes" id="UP001652442"/>
    </source>
</evidence>
<keyword evidence="4" id="KW-1185">Reference proteome</keyword>